<dbReference type="GO" id="GO:0005524">
    <property type="term" value="F:ATP binding"/>
    <property type="evidence" value="ECO:0007669"/>
    <property type="project" value="UniProtKB-UniRule"/>
</dbReference>
<dbReference type="Pfam" id="PF13360">
    <property type="entry name" value="PQQ_2"/>
    <property type="match status" value="2"/>
</dbReference>
<name>A0A7W7MVH9_9ACTN</name>
<dbReference type="Gene3D" id="3.30.200.20">
    <property type="entry name" value="Phosphorylase Kinase, domain 1"/>
    <property type="match status" value="1"/>
</dbReference>
<feature type="domain" description="Protein kinase" evidence="8">
    <location>
        <begin position="15"/>
        <end position="262"/>
    </location>
</feature>
<dbReference type="Pfam" id="PF00069">
    <property type="entry name" value="Pkinase"/>
    <property type="match status" value="1"/>
</dbReference>
<evidence type="ECO:0000259" key="8">
    <source>
        <dbReference type="PROSITE" id="PS50011"/>
    </source>
</evidence>
<dbReference type="EMBL" id="BAAAHD010000001">
    <property type="protein sequence ID" value="GAA0543677.1"/>
    <property type="molecule type" value="Genomic_DNA"/>
</dbReference>
<evidence type="ECO:0000256" key="6">
    <source>
        <dbReference type="SAM" id="MobiDB-lite"/>
    </source>
</evidence>
<accession>A0A7W7MVH9</accession>
<dbReference type="PANTHER" id="PTHR43289">
    <property type="entry name" value="MITOGEN-ACTIVATED PROTEIN KINASE KINASE KINASE 20-RELATED"/>
    <property type="match status" value="1"/>
</dbReference>
<keyword evidence="2 5" id="KW-0547">Nucleotide-binding</keyword>
<dbReference type="Gene3D" id="2.40.128.630">
    <property type="match status" value="1"/>
</dbReference>
<keyword evidence="12" id="KW-1185">Reference proteome</keyword>
<evidence type="ECO:0000256" key="4">
    <source>
        <dbReference type="ARBA" id="ARBA00022840"/>
    </source>
</evidence>
<proteinExistence type="predicted"/>
<dbReference type="PROSITE" id="PS00108">
    <property type="entry name" value="PROTEIN_KINASE_ST"/>
    <property type="match status" value="1"/>
</dbReference>
<dbReference type="SMART" id="SM00220">
    <property type="entry name" value="S_TKc"/>
    <property type="match status" value="1"/>
</dbReference>
<feature type="binding site" evidence="5">
    <location>
        <position position="43"/>
    </location>
    <ligand>
        <name>ATP</name>
        <dbReference type="ChEBI" id="CHEBI:30616"/>
    </ligand>
</feature>
<keyword evidence="7" id="KW-0812">Transmembrane</keyword>
<dbReference type="SUPFAM" id="SSF56112">
    <property type="entry name" value="Protein kinase-like (PK-like)"/>
    <property type="match status" value="1"/>
</dbReference>
<evidence type="ECO:0000256" key="2">
    <source>
        <dbReference type="ARBA" id="ARBA00022741"/>
    </source>
</evidence>
<reference evidence="10 11" key="2">
    <citation type="submission" date="2020-08" db="EMBL/GenBank/DDBJ databases">
        <title>Sequencing the genomes of 1000 actinobacteria strains.</title>
        <authorList>
            <person name="Klenk H.-P."/>
        </authorList>
    </citation>
    <scope>NUCLEOTIDE SEQUENCE [LARGE SCALE GENOMIC DNA]</scope>
    <source>
        <strain evidence="10 11">DSM 44772</strain>
    </source>
</reference>
<reference evidence="9 12" key="1">
    <citation type="journal article" date="2019" name="Int. J. Syst. Evol. Microbiol.">
        <title>The Global Catalogue of Microorganisms (GCM) 10K type strain sequencing project: providing services to taxonomists for standard genome sequencing and annotation.</title>
        <authorList>
            <consortium name="The Broad Institute Genomics Platform"/>
            <consortium name="The Broad Institute Genome Sequencing Center for Infectious Disease"/>
            <person name="Wu L."/>
            <person name="Ma J."/>
        </authorList>
    </citation>
    <scope>NUCLEOTIDE SEQUENCE [LARGE SCALE GENOMIC DNA]</scope>
    <source>
        <strain evidence="9 12">JCM 10667</strain>
    </source>
</reference>
<dbReference type="PROSITE" id="PS00107">
    <property type="entry name" value="PROTEIN_KINASE_ATP"/>
    <property type="match status" value="1"/>
</dbReference>
<feature type="transmembrane region" description="Helical" evidence="7">
    <location>
        <begin position="12"/>
        <end position="32"/>
    </location>
</feature>
<protein>
    <submittedName>
        <fullName evidence="10">Serine/threonine protein kinase/outer membrane protein assembly factor BamB</fullName>
    </submittedName>
</protein>
<dbReference type="InterPro" id="IPR018391">
    <property type="entry name" value="PQQ_b-propeller_rpt"/>
</dbReference>
<keyword evidence="7" id="KW-0472">Membrane</keyword>
<dbReference type="Proteomes" id="UP001501427">
    <property type="component" value="Unassembled WGS sequence"/>
</dbReference>
<dbReference type="InterPro" id="IPR015943">
    <property type="entry name" value="WD40/YVTN_repeat-like_dom_sf"/>
</dbReference>
<dbReference type="InterPro" id="IPR002372">
    <property type="entry name" value="PQQ_rpt_dom"/>
</dbReference>
<gene>
    <name evidence="10" type="ORF">F4557_000235</name>
    <name evidence="9" type="ORF">GCM10009546_02160</name>
</gene>
<dbReference type="AlphaFoldDB" id="A0A7W7MVH9"/>
<organism evidence="10 11">
    <name type="scientific">Actinomadura livida</name>
    <dbReference type="NCBI Taxonomy" id="79909"/>
    <lineage>
        <taxon>Bacteria</taxon>
        <taxon>Bacillati</taxon>
        <taxon>Actinomycetota</taxon>
        <taxon>Actinomycetes</taxon>
        <taxon>Streptosporangiales</taxon>
        <taxon>Thermomonosporaceae</taxon>
        <taxon>Actinomadura</taxon>
    </lineage>
</organism>
<dbReference type="InterPro" id="IPR017441">
    <property type="entry name" value="Protein_kinase_ATP_BS"/>
</dbReference>
<dbReference type="GO" id="GO:0004674">
    <property type="term" value="F:protein serine/threonine kinase activity"/>
    <property type="evidence" value="ECO:0007669"/>
    <property type="project" value="UniProtKB-KW"/>
</dbReference>
<keyword evidence="10" id="KW-0723">Serine/threonine-protein kinase</keyword>
<evidence type="ECO:0000313" key="9">
    <source>
        <dbReference type="EMBL" id="GAA0543677.1"/>
    </source>
</evidence>
<dbReference type="PANTHER" id="PTHR43289:SF34">
    <property type="entry name" value="SERINE_THREONINE-PROTEIN KINASE YBDM-RELATED"/>
    <property type="match status" value="1"/>
</dbReference>
<dbReference type="InterPro" id="IPR008271">
    <property type="entry name" value="Ser/Thr_kinase_AS"/>
</dbReference>
<evidence type="ECO:0000256" key="7">
    <source>
        <dbReference type="SAM" id="Phobius"/>
    </source>
</evidence>
<dbReference type="Gene3D" id="2.130.10.10">
    <property type="entry name" value="YVTN repeat-like/Quinoprotein amine dehydrogenase"/>
    <property type="match status" value="1"/>
</dbReference>
<dbReference type="Gene3D" id="1.10.510.10">
    <property type="entry name" value="Transferase(Phosphotransferase) domain 1"/>
    <property type="match status" value="1"/>
</dbReference>
<dbReference type="InterPro" id="IPR011047">
    <property type="entry name" value="Quinoprotein_ADH-like_sf"/>
</dbReference>
<keyword evidence="1" id="KW-0808">Transferase</keyword>
<reference evidence="9" key="3">
    <citation type="submission" date="2023-12" db="EMBL/GenBank/DDBJ databases">
        <authorList>
            <person name="Sun Q."/>
            <person name="Inoue M."/>
        </authorList>
    </citation>
    <scope>NUCLEOTIDE SEQUENCE</scope>
    <source>
        <strain evidence="9">JCM 10667</strain>
    </source>
</reference>
<feature type="region of interest" description="Disordered" evidence="6">
    <location>
        <begin position="297"/>
        <end position="344"/>
    </location>
</feature>
<evidence type="ECO:0000313" key="11">
    <source>
        <dbReference type="Proteomes" id="UP000549343"/>
    </source>
</evidence>
<keyword evidence="3 10" id="KW-0418">Kinase</keyword>
<sequence>MESLKALDPPRIASYELLGRLGAGGMGLVYLARSRGRRLVAVKVIQTDLTDNPQNLERFRLEVEAAKEVSGHYTAPVIDADLEGRPAWLATSYIDGPNLDRVITRQGPLDRRAVTALAAALAEALKAIHAAKLVHRDLKPANILLAADGPRVIDFGIVRAVDRAELTRHRIGTPEYMSPEQAECVSVGPESDVFSLGGVLYFAATGHHPFGTGDTAAVLRRVVEAEPDLARVPQEHRELIGRCLARQPSERPTPDEILDDFFNDADAALDNQAGTDWTSGSIAPLIKEHIAQTALYTRQTDPQGRYRPTPEPPFELEPDPLAEDLSAPQSDAHHPRRSPQWPTRGSLWSVLNRRRGGHLWVVGLGVALVGTVVAVLGTAALREGGDTFRPWSVDDVSGGAVVVSNGLVYVGREKGLAAYDSRTGEERWKSESRESETLVGRYGALLLARSDKGLAALDPRSGKRRWRIPLESGECITAQSDSVAVVDPLANGEHLLSIFDTATGTRRWVHKLDTASLGCTDDGVRLAGGRVGYVRYGDQNTDILNSWATDSGAGWSVRPGAIDQYAADDKNVYVAVEDRKDGYRIHAYAADTGRLRWDIRFRAVSVDRHVPDDVLLAANGSDLYALGADGLYAFNTTNGHRRWKSPLSVLRSPTLRIHRDSAQGDMAYVQWDDTKIGGLRETTATKFAAISLSTGAQSWRKRIESTADIASLGGDVVYIDSSNLRMFRRDGHELLALEARTGEQLWRQEMKTSGATASPGILYARTGDTLEAINATTGERP</sequence>
<keyword evidence="4 5" id="KW-0067">ATP-binding</keyword>
<dbReference type="RefSeq" id="WP_184878625.1">
    <property type="nucleotide sequence ID" value="NZ_BAAAHD010000001.1"/>
</dbReference>
<dbReference type="Proteomes" id="UP000549343">
    <property type="component" value="Unassembled WGS sequence"/>
</dbReference>
<dbReference type="InterPro" id="IPR011009">
    <property type="entry name" value="Kinase-like_dom_sf"/>
</dbReference>
<dbReference type="InterPro" id="IPR000719">
    <property type="entry name" value="Prot_kinase_dom"/>
</dbReference>
<dbReference type="SMART" id="SM00564">
    <property type="entry name" value="PQQ"/>
    <property type="match status" value="6"/>
</dbReference>
<dbReference type="SUPFAM" id="SSF50998">
    <property type="entry name" value="Quinoprotein alcohol dehydrogenase-like"/>
    <property type="match status" value="1"/>
</dbReference>
<feature type="transmembrane region" description="Helical" evidence="7">
    <location>
        <begin position="359"/>
        <end position="381"/>
    </location>
</feature>
<evidence type="ECO:0000256" key="3">
    <source>
        <dbReference type="ARBA" id="ARBA00022777"/>
    </source>
</evidence>
<evidence type="ECO:0000256" key="5">
    <source>
        <dbReference type="PROSITE-ProRule" id="PRU10141"/>
    </source>
</evidence>
<dbReference type="PROSITE" id="PS50011">
    <property type="entry name" value="PROTEIN_KINASE_DOM"/>
    <property type="match status" value="1"/>
</dbReference>
<comment type="caution">
    <text evidence="10">The sequence shown here is derived from an EMBL/GenBank/DDBJ whole genome shotgun (WGS) entry which is preliminary data.</text>
</comment>
<dbReference type="CDD" id="cd14014">
    <property type="entry name" value="STKc_PknB_like"/>
    <property type="match status" value="1"/>
</dbReference>
<evidence type="ECO:0000313" key="10">
    <source>
        <dbReference type="EMBL" id="MBB4771817.1"/>
    </source>
</evidence>
<evidence type="ECO:0000313" key="12">
    <source>
        <dbReference type="Proteomes" id="UP001501427"/>
    </source>
</evidence>
<keyword evidence="7" id="KW-1133">Transmembrane helix</keyword>
<dbReference type="EMBL" id="JACHMV010000001">
    <property type="protein sequence ID" value="MBB4771817.1"/>
    <property type="molecule type" value="Genomic_DNA"/>
</dbReference>
<evidence type="ECO:0000256" key="1">
    <source>
        <dbReference type="ARBA" id="ARBA00022679"/>
    </source>
</evidence>